<evidence type="ECO:0008006" key="3">
    <source>
        <dbReference type="Google" id="ProtNLM"/>
    </source>
</evidence>
<evidence type="ECO:0000313" key="1">
    <source>
        <dbReference type="EMBL" id="MFD1320625.1"/>
    </source>
</evidence>
<organism evidence="1 2">
    <name type="scientific">Micromonospora sonneratiae</name>
    <dbReference type="NCBI Taxonomy" id="1184706"/>
    <lineage>
        <taxon>Bacteria</taxon>
        <taxon>Bacillati</taxon>
        <taxon>Actinomycetota</taxon>
        <taxon>Actinomycetes</taxon>
        <taxon>Micromonosporales</taxon>
        <taxon>Micromonosporaceae</taxon>
        <taxon>Micromonospora</taxon>
    </lineage>
</organism>
<dbReference type="RefSeq" id="WP_377567804.1">
    <property type="nucleotide sequence ID" value="NZ_JBHTMP010000006.1"/>
</dbReference>
<sequence length="143" mass="15075">MPEWNTKLAVTYTKGSETFTISPIDSFSPSFAMNVEPLHSVEASHIGAIYSPPTINFSMTVKAIGPIVGQLTKLAIDGELFNISLLELVGDDWTFSSFVLEDCLITSASPTTATVSGAPAATFSGFSLTAKVDPKVGDLSSLP</sequence>
<dbReference type="Proteomes" id="UP001597260">
    <property type="component" value="Unassembled WGS sequence"/>
</dbReference>
<dbReference type="EMBL" id="JBHTMP010000006">
    <property type="protein sequence ID" value="MFD1320625.1"/>
    <property type="molecule type" value="Genomic_DNA"/>
</dbReference>
<accession>A0ABW3Y9S3</accession>
<protein>
    <recommendedName>
        <fullName evidence="3">Phage tail tube protein</fullName>
    </recommendedName>
</protein>
<name>A0ABW3Y9S3_9ACTN</name>
<gene>
    <name evidence="1" type="ORF">ACFQ4H_05910</name>
</gene>
<keyword evidence="2" id="KW-1185">Reference proteome</keyword>
<proteinExistence type="predicted"/>
<comment type="caution">
    <text evidence="1">The sequence shown here is derived from an EMBL/GenBank/DDBJ whole genome shotgun (WGS) entry which is preliminary data.</text>
</comment>
<reference evidence="2" key="1">
    <citation type="journal article" date="2019" name="Int. J. Syst. Evol. Microbiol.">
        <title>The Global Catalogue of Microorganisms (GCM) 10K type strain sequencing project: providing services to taxonomists for standard genome sequencing and annotation.</title>
        <authorList>
            <consortium name="The Broad Institute Genomics Platform"/>
            <consortium name="The Broad Institute Genome Sequencing Center for Infectious Disease"/>
            <person name="Wu L."/>
            <person name="Ma J."/>
        </authorList>
    </citation>
    <scope>NUCLEOTIDE SEQUENCE [LARGE SCALE GENOMIC DNA]</scope>
    <source>
        <strain evidence="2">JCM 31037</strain>
    </source>
</reference>
<evidence type="ECO:0000313" key="2">
    <source>
        <dbReference type="Proteomes" id="UP001597260"/>
    </source>
</evidence>